<dbReference type="PROSITE" id="PS51257">
    <property type="entry name" value="PROKAR_LIPOPROTEIN"/>
    <property type="match status" value="1"/>
</dbReference>
<evidence type="ECO:0000256" key="6">
    <source>
        <dbReference type="PROSITE-ProRule" id="PRU01373"/>
    </source>
</evidence>
<dbReference type="AlphaFoldDB" id="A0A4T2BGB7"/>
<accession>A0A4T2BGB7</accession>
<dbReference type="Proteomes" id="UP000306192">
    <property type="component" value="Unassembled WGS sequence"/>
</dbReference>
<dbReference type="SUPFAM" id="SSF141523">
    <property type="entry name" value="L,D-transpeptidase catalytic domain-like"/>
    <property type="match status" value="1"/>
</dbReference>
<keyword evidence="9" id="KW-1185">Reference proteome</keyword>
<dbReference type="CDD" id="cd16913">
    <property type="entry name" value="YkuD_like"/>
    <property type="match status" value="1"/>
</dbReference>
<keyword evidence="5 6" id="KW-0961">Cell wall biogenesis/degradation</keyword>
<dbReference type="UniPathway" id="UPA00219"/>
<dbReference type="EMBL" id="QYRT01000066">
    <property type="protein sequence ID" value="TIH28781.1"/>
    <property type="molecule type" value="Genomic_DNA"/>
</dbReference>
<dbReference type="GO" id="GO:0071555">
    <property type="term" value="P:cell wall organization"/>
    <property type="evidence" value="ECO:0007669"/>
    <property type="project" value="UniProtKB-UniRule"/>
</dbReference>
<keyword evidence="2" id="KW-0808">Transferase</keyword>
<dbReference type="InterPro" id="IPR005490">
    <property type="entry name" value="LD_TPept_cat_dom"/>
</dbReference>
<dbReference type="PROSITE" id="PS52029">
    <property type="entry name" value="LD_TPASE"/>
    <property type="match status" value="1"/>
</dbReference>
<protein>
    <submittedName>
        <fullName evidence="8">Murein L,D-transpeptidase</fullName>
    </submittedName>
</protein>
<name>A0A4T2BGB7_9MICO</name>
<keyword evidence="3 6" id="KW-0133">Cell shape</keyword>
<evidence type="ECO:0000256" key="1">
    <source>
        <dbReference type="ARBA" id="ARBA00004752"/>
    </source>
</evidence>
<comment type="pathway">
    <text evidence="1 6">Cell wall biogenesis; peptidoglycan biosynthesis.</text>
</comment>
<dbReference type="Pfam" id="PF03734">
    <property type="entry name" value="YkuD"/>
    <property type="match status" value="1"/>
</dbReference>
<keyword evidence="4 6" id="KW-0573">Peptidoglycan synthesis</keyword>
<evidence type="ECO:0000256" key="4">
    <source>
        <dbReference type="ARBA" id="ARBA00022984"/>
    </source>
</evidence>
<dbReference type="RefSeq" id="WP_136643739.1">
    <property type="nucleotide sequence ID" value="NZ_QYRT01000066.1"/>
</dbReference>
<evidence type="ECO:0000259" key="7">
    <source>
        <dbReference type="PROSITE" id="PS52029"/>
    </source>
</evidence>
<evidence type="ECO:0000313" key="8">
    <source>
        <dbReference type="EMBL" id="TIH28781.1"/>
    </source>
</evidence>
<evidence type="ECO:0000256" key="5">
    <source>
        <dbReference type="ARBA" id="ARBA00023316"/>
    </source>
</evidence>
<sequence length="288" mass="29859">MRNLSRSIAHVLTAGALLAVLAGCTSIALTIEAPPALHTSPVPAHTVDAYIPPSLVAVDELPEATYAAVIPGLIANQGITAAAPTVYSLSADTALYSADRTTPIAHLAALNFLGDRTVVVPIQQDGGWSLVLTPSRLELPSTVNGSAPAQSSAWLRTDALVDPISTPDRIQVSVENQQLIVLDRAGQPVSRYPVGVGTPGTPTPTSVTGYIQARYLDPAQGQTEYPIQLTSLHSAAADEPYGGSDGGLIGVHYEEENTGQVSHGCVRLPVDAITAVNSLPLGTLITII</sequence>
<dbReference type="OrthoDB" id="5243103at2"/>
<organism evidence="8 9">
    <name type="scientific">Subtercola vilae</name>
    <dbReference type="NCBI Taxonomy" id="2056433"/>
    <lineage>
        <taxon>Bacteria</taxon>
        <taxon>Bacillati</taxon>
        <taxon>Actinomycetota</taxon>
        <taxon>Actinomycetes</taxon>
        <taxon>Micrococcales</taxon>
        <taxon>Microbacteriaceae</taxon>
        <taxon>Subtercola</taxon>
    </lineage>
</organism>
<dbReference type="Gene3D" id="2.40.440.10">
    <property type="entry name" value="L,D-transpeptidase catalytic domain-like"/>
    <property type="match status" value="1"/>
</dbReference>
<dbReference type="GO" id="GO:0008360">
    <property type="term" value="P:regulation of cell shape"/>
    <property type="evidence" value="ECO:0007669"/>
    <property type="project" value="UniProtKB-UniRule"/>
</dbReference>
<feature type="active site" description="Nucleophile" evidence="6">
    <location>
        <position position="265"/>
    </location>
</feature>
<proteinExistence type="predicted"/>
<dbReference type="GO" id="GO:0009252">
    <property type="term" value="P:peptidoglycan biosynthetic process"/>
    <property type="evidence" value="ECO:0007669"/>
    <property type="project" value="UniProtKB-UniPathway"/>
</dbReference>
<dbReference type="InterPro" id="IPR038063">
    <property type="entry name" value="Transpep_catalytic_dom"/>
</dbReference>
<evidence type="ECO:0000313" key="9">
    <source>
        <dbReference type="Proteomes" id="UP000306192"/>
    </source>
</evidence>
<gene>
    <name evidence="8" type="ORF">D4765_18255</name>
</gene>
<reference evidence="8 9" key="1">
    <citation type="journal article" date="2019" name="Microorganisms">
        <title>Systematic Affiliation and Genome Analysis of Subtercola vilae DB165(T) with Particular Emphasis on Cold Adaptation of an Isolate from a High-Altitude Cold Volcano Lake.</title>
        <authorList>
            <person name="Villalobos A.S."/>
            <person name="Wiese J."/>
            <person name="Imhoff J.F."/>
            <person name="Dorador C."/>
            <person name="Keller A."/>
            <person name="Hentschel U."/>
        </authorList>
    </citation>
    <scope>NUCLEOTIDE SEQUENCE [LARGE SCALE GENOMIC DNA]</scope>
    <source>
        <strain evidence="8 9">DB165</strain>
    </source>
</reference>
<feature type="domain" description="L,D-TPase catalytic" evidence="7">
    <location>
        <begin position="168"/>
        <end position="288"/>
    </location>
</feature>
<comment type="caution">
    <text evidence="8">The sequence shown here is derived from an EMBL/GenBank/DDBJ whole genome shotgun (WGS) entry which is preliminary data.</text>
</comment>
<evidence type="ECO:0000256" key="2">
    <source>
        <dbReference type="ARBA" id="ARBA00022679"/>
    </source>
</evidence>
<evidence type="ECO:0000256" key="3">
    <source>
        <dbReference type="ARBA" id="ARBA00022960"/>
    </source>
</evidence>
<feature type="active site" description="Proton donor/acceptor" evidence="6">
    <location>
        <position position="252"/>
    </location>
</feature>
<dbReference type="GO" id="GO:0016740">
    <property type="term" value="F:transferase activity"/>
    <property type="evidence" value="ECO:0007669"/>
    <property type="project" value="UniProtKB-KW"/>
</dbReference>